<evidence type="ECO:0000313" key="4">
    <source>
        <dbReference type="Proteomes" id="UP001302676"/>
    </source>
</evidence>
<reference evidence="3" key="2">
    <citation type="submission" date="2023-05" db="EMBL/GenBank/DDBJ databases">
        <authorList>
            <consortium name="Lawrence Berkeley National Laboratory"/>
            <person name="Steindorff A."/>
            <person name="Hensen N."/>
            <person name="Bonometti L."/>
            <person name="Westerberg I."/>
            <person name="Brannstrom I.O."/>
            <person name="Guillou S."/>
            <person name="Cros-Aarteil S."/>
            <person name="Calhoun S."/>
            <person name="Haridas S."/>
            <person name="Kuo A."/>
            <person name="Mondo S."/>
            <person name="Pangilinan J."/>
            <person name="Riley R."/>
            <person name="Labutti K."/>
            <person name="Andreopoulos B."/>
            <person name="Lipzen A."/>
            <person name="Chen C."/>
            <person name="Yanf M."/>
            <person name="Daum C."/>
            <person name="Ng V."/>
            <person name="Clum A."/>
            <person name="Ohm R."/>
            <person name="Martin F."/>
            <person name="Silar P."/>
            <person name="Natvig D."/>
            <person name="Lalanne C."/>
            <person name="Gautier V."/>
            <person name="Ament-Velasquez S.L."/>
            <person name="Kruys A."/>
            <person name="Hutchinson M.I."/>
            <person name="Powell A.J."/>
            <person name="Barry K."/>
            <person name="Miller A.N."/>
            <person name="Grigoriev I.V."/>
            <person name="Debuchy R."/>
            <person name="Gladieux P."/>
            <person name="Thoren M.H."/>
            <person name="Johannesson H."/>
        </authorList>
    </citation>
    <scope>NUCLEOTIDE SEQUENCE</scope>
    <source>
        <strain evidence="3">CBS 141.50</strain>
    </source>
</reference>
<accession>A0AAN6V272</accession>
<feature type="compositionally biased region" description="Basic and acidic residues" evidence="1">
    <location>
        <begin position="155"/>
        <end position="170"/>
    </location>
</feature>
<comment type="caution">
    <text evidence="3">The sequence shown here is derived from an EMBL/GenBank/DDBJ whole genome shotgun (WGS) entry which is preliminary data.</text>
</comment>
<evidence type="ECO:0000313" key="3">
    <source>
        <dbReference type="EMBL" id="KAK4143458.1"/>
    </source>
</evidence>
<reference evidence="3" key="1">
    <citation type="journal article" date="2023" name="Mol. Phylogenet. Evol.">
        <title>Genome-scale phylogeny and comparative genomics of the fungal order Sordariales.</title>
        <authorList>
            <person name="Hensen N."/>
            <person name="Bonometti L."/>
            <person name="Westerberg I."/>
            <person name="Brannstrom I.O."/>
            <person name="Guillou S."/>
            <person name="Cros-Aarteil S."/>
            <person name="Calhoun S."/>
            <person name="Haridas S."/>
            <person name="Kuo A."/>
            <person name="Mondo S."/>
            <person name="Pangilinan J."/>
            <person name="Riley R."/>
            <person name="LaButti K."/>
            <person name="Andreopoulos B."/>
            <person name="Lipzen A."/>
            <person name="Chen C."/>
            <person name="Yan M."/>
            <person name="Daum C."/>
            <person name="Ng V."/>
            <person name="Clum A."/>
            <person name="Steindorff A."/>
            <person name="Ohm R.A."/>
            <person name="Martin F."/>
            <person name="Silar P."/>
            <person name="Natvig D.O."/>
            <person name="Lalanne C."/>
            <person name="Gautier V."/>
            <person name="Ament-Velasquez S.L."/>
            <person name="Kruys A."/>
            <person name="Hutchinson M.I."/>
            <person name="Powell A.J."/>
            <person name="Barry K."/>
            <person name="Miller A.N."/>
            <person name="Grigoriev I.V."/>
            <person name="Debuchy R."/>
            <person name="Gladieux P."/>
            <person name="Hiltunen Thoren M."/>
            <person name="Johannesson H."/>
        </authorList>
    </citation>
    <scope>NUCLEOTIDE SEQUENCE</scope>
    <source>
        <strain evidence="3">CBS 141.50</strain>
    </source>
</reference>
<keyword evidence="4" id="KW-1185">Reference proteome</keyword>
<evidence type="ECO:0000256" key="1">
    <source>
        <dbReference type="SAM" id="MobiDB-lite"/>
    </source>
</evidence>
<feature type="transmembrane region" description="Helical" evidence="2">
    <location>
        <begin position="33"/>
        <end position="54"/>
    </location>
</feature>
<sequence>MAVFPKPRDKDCHPQPDVDLCARPWISSQQITWIIVGVVLGLVLVVTGSLLLYFHLRRKRREKSEDMEDRFQMADYGLDEVPAVGAGRKEGTTSSSNGSPVGFGRRSREPLQTGSEPKYPPPGHLHDSHLAPFDELSSQSGDKGSYPPSHNPTRSQRESSQPRKATVEDE</sequence>
<keyword evidence="2" id="KW-1133">Transmembrane helix</keyword>
<dbReference type="Proteomes" id="UP001302676">
    <property type="component" value="Unassembled WGS sequence"/>
</dbReference>
<keyword evidence="2" id="KW-0812">Transmembrane</keyword>
<proteinExistence type="predicted"/>
<organism evidence="3 4">
    <name type="scientific">Dichotomopilus funicola</name>
    <dbReference type="NCBI Taxonomy" id="1934379"/>
    <lineage>
        <taxon>Eukaryota</taxon>
        <taxon>Fungi</taxon>
        <taxon>Dikarya</taxon>
        <taxon>Ascomycota</taxon>
        <taxon>Pezizomycotina</taxon>
        <taxon>Sordariomycetes</taxon>
        <taxon>Sordariomycetidae</taxon>
        <taxon>Sordariales</taxon>
        <taxon>Chaetomiaceae</taxon>
        <taxon>Dichotomopilus</taxon>
    </lineage>
</organism>
<keyword evidence="2" id="KW-0472">Membrane</keyword>
<feature type="region of interest" description="Disordered" evidence="1">
    <location>
        <begin position="73"/>
        <end position="170"/>
    </location>
</feature>
<dbReference type="RefSeq" id="XP_062636829.1">
    <property type="nucleotide sequence ID" value="XM_062783885.1"/>
</dbReference>
<dbReference type="GeneID" id="87820498"/>
<dbReference type="AlphaFoldDB" id="A0AAN6V272"/>
<dbReference type="EMBL" id="MU853586">
    <property type="protein sequence ID" value="KAK4143458.1"/>
    <property type="molecule type" value="Genomic_DNA"/>
</dbReference>
<protein>
    <submittedName>
        <fullName evidence="3">Uncharacterized protein</fullName>
    </submittedName>
</protein>
<gene>
    <name evidence="3" type="ORF">C8A04DRAFT_37461</name>
</gene>
<evidence type="ECO:0000256" key="2">
    <source>
        <dbReference type="SAM" id="Phobius"/>
    </source>
</evidence>
<name>A0AAN6V272_9PEZI</name>